<protein>
    <recommendedName>
        <fullName evidence="4">tRNA pseudouridine synthase A</fullName>
        <ecNumber evidence="4">5.4.99.12</ecNumber>
    </recommendedName>
    <alternativeName>
        <fullName evidence="4">tRNA pseudouridine(38-40) synthase</fullName>
    </alternativeName>
    <alternativeName>
        <fullName evidence="4">tRNA pseudouridylate synthase I</fullName>
    </alternativeName>
    <alternativeName>
        <fullName evidence="4">tRNA-uridine isomerase I</fullName>
    </alternativeName>
</protein>
<accession>A0A011NAF2</accession>
<evidence type="ECO:0000256" key="7">
    <source>
        <dbReference type="RuleBase" id="RU003792"/>
    </source>
</evidence>
<evidence type="ECO:0000256" key="6">
    <source>
        <dbReference type="PIRSR" id="PIRSR001430-2"/>
    </source>
</evidence>
<dbReference type="GO" id="GO:0031119">
    <property type="term" value="P:tRNA pseudouridine synthesis"/>
    <property type="evidence" value="ECO:0007669"/>
    <property type="project" value="UniProtKB-UniRule"/>
</dbReference>
<dbReference type="GO" id="GO:0160147">
    <property type="term" value="F:tRNA pseudouridine(38-40) synthase activity"/>
    <property type="evidence" value="ECO:0007669"/>
    <property type="project" value="UniProtKB-EC"/>
</dbReference>
<evidence type="ECO:0000256" key="1">
    <source>
        <dbReference type="ARBA" id="ARBA00009375"/>
    </source>
</evidence>
<evidence type="ECO:0000313" key="9">
    <source>
        <dbReference type="EMBL" id="EXI61582.1"/>
    </source>
</evidence>
<evidence type="ECO:0000256" key="4">
    <source>
        <dbReference type="HAMAP-Rule" id="MF_00171"/>
    </source>
</evidence>
<dbReference type="FunFam" id="3.30.70.580:FF:000001">
    <property type="entry name" value="tRNA pseudouridine synthase A"/>
    <property type="match status" value="1"/>
</dbReference>
<dbReference type="EC" id="5.4.99.12" evidence="4"/>
<comment type="function">
    <text evidence="4">Formation of pseudouridine at positions 38, 39 and 40 in the anticodon stem and loop of transfer RNAs.</text>
</comment>
<dbReference type="PATRIC" id="fig|1450449.3.peg.2028"/>
<dbReference type="CDD" id="cd02570">
    <property type="entry name" value="PseudoU_synth_EcTruA"/>
    <property type="match status" value="1"/>
</dbReference>
<dbReference type="HAMAP" id="MF_00171">
    <property type="entry name" value="TruA"/>
    <property type="match status" value="1"/>
</dbReference>
<dbReference type="PIRSF" id="PIRSF001430">
    <property type="entry name" value="tRNA_psdUrid_synth"/>
    <property type="match status" value="1"/>
</dbReference>
<dbReference type="SUPFAM" id="SSF55120">
    <property type="entry name" value="Pseudouridine synthase"/>
    <property type="match status" value="1"/>
</dbReference>
<dbReference type="Gene3D" id="3.30.70.660">
    <property type="entry name" value="Pseudouridine synthase I, catalytic domain, C-terminal subdomain"/>
    <property type="match status" value="1"/>
</dbReference>
<gene>
    <name evidence="4 9" type="primary">truA</name>
    <name evidence="9" type="ORF">AK33_10180</name>
</gene>
<dbReference type="RefSeq" id="WP_042804107.1">
    <property type="nucleotide sequence ID" value="NZ_AVSP01000005.1"/>
</dbReference>
<evidence type="ECO:0000313" key="10">
    <source>
        <dbReference type="Proteomes" id="UP000054123"/>
    </source>
</evidence>
<dbReference type="InterPro" id="IPR020094">
    <property type="entry name" value="TruA/RsuA/RluB/E/F_N"/>
</dbReference>
<dbReference type="InterPro" id="IPR020097">
    <property type="entry name" value="PsdUridine_synth_TruA_a/b_dom"/>
</dbReference>
<comment type="caution">
    <text evidence="4">Lacks conserved residue(s) required for the propagation of feature annotation.</text>
</comment>
<feature type="active site" description="Nucleophile" evidence="4 5">
    <location>
        <position position="51"/>
    </location>
</feature>
<comment type="catalytic activity">
    <reaction evidence="4 7">
        <text>uridine(38/39/40) in tRNA = pseudouridine(38/39/40) in tRNA</text>
        <dbReference type="Rhea" id="RHEA:22376"/>
        <dbReference type="Rhea" id="RHEA-COMP:10085"/>
        <dbReference type="Rhea" id="RHEA-COMP:10087"/>
        <dbReference type="ChEBI" id="CHEBI:65314"/>
        <dbReference type="ChEBI" id="CHEBI:65315"/>
        <dbReference type="EC" id="5.4.99.12"/>
    </reaction>
</comment>
<dbReference type="PANTHER" id="PTHR11142:SF0">
    <property type="entry name" value="TRNA PSEUDOURIDINE SYNTHASE-LIKE 1"/>
    <property type="match status" value="1"/>
</dbReference>
<proteinExistence type="inferred from homology"/>
<evidence type="ECO:0000259" key="8">
    <source>
        <dbReference type="Pfam" id="PF01416"/>
    </source>
</evidence>
<dbReference type="GO" id="GO:0003723">
    <property type="term" value="F:RNA binding"/>
    <property type="evidence" value="ECO:0007669"/>
    <property type="project" value="InterPro"/>
</dbReference>
<feature type="binding site" evidence="4 6">
    <location>
        <position position="109"/>
    </location>
    <ligand>
        <name>substrate</name>
    </ligand>
</feature>
<dbReference type="InterPro" id="IPR020103">
    <property type="entry name" value="PsdUridine_synth_cat_dom_sf"/>
</dbReference>
<dbReference type="Proteomes" id="UP000054123">
    <property type="component" value="Unassembled WGS sequence"/>
</dbReference>
<dbReference type="Pfam" id="PF01416">
    <property type="entry name" value="PseudoU_synth_1"/>
    <property type="match status" value="2"/>
</dbReference>
<feature type="domain" description="Pseudouridine synthase I TruA alpha/beta" evidence="8">
    <location>
        <begin position="8"/>
        <end position="102"/>
    </location>
</feature>
<reference evidence="9 10" key="1">
    <citation type="journal article" date="2014" name="Genome Announc.">
        <title>Genome Sequence of a Presumptive Mannheimia haemolytica Strain with an A1/A6-Cross-Reactive Serotype from a White-Tailed Deer (Odocoileus virginianus).</title>
        <authorList>
            <person name="Lawrence P.K."/>
            <person name="Bey R.F."/>
            <person name="Wiener B."/>
            <person name="Kittichotirat W."/>
            <person name="Bumgarner R.E."/>
        </authorList>
    </citation>
    <scope>NUCLEOTIDE SEQUENCE [LARGE SCALE GENOMIC DNA]</scope>
    <source>
        <strain evidence="9 10">PKL10</strain>
    </source>
</reference>
<dbReference type="Gene3D" id="3.30.70.580">
    <property type="entry name" value="Pseudouridine synthase I, catalytic domain, N-terminal subdomain"/>
    <property type="match status" value="1"/>
</dbReference>
<evidence type="ECO:0000256" key="2">
    <source>
        <dbReference type="ARBA" id="ARBA00022694"/>
    </source>
</evidence>
<organism evidence="9 10">
    <name type="scientific">Mannheimia granulomatis</name>
    <dbReference type="NCBI Taxonomy" id="85402"/>
    <lineage>
        <taxon>Bacteria</taxon>
        <taxon>Pseudomonadati</taxon>
        <taxon>Pseudomonadota</taxon>
        <taxon>Gammaproteobacteria</taxon>
        <taxon>Pasteurellales</taxon>
        <taxon>Pasteurellaceae</taxon>
        <taxon>Mannheimia</taxon>
    </lineage>
</organism>
<sequence>MKIALGIEYDGSRYFGWQKQETVESVQQKLEQALSIVANTPVEIFCAGRTDAGVHGTGQVVHFETEAARPLQSWCFGTNAHLPDDIAVKWAVEVSDDFHARFSAIARRYRYIIFNSKLRSAILPKGVTHFHFPLDETKMHQAGQFLLGENDFSSFRAAKCQSNTPWRNIHHLNVSRQGDYVIVDIQANAFVHHMVRNIVGTLLEIGQGRQPVEWAKWVLEQRDREIAAPTAKAEGLYLVEVHYPKHFGIPKTPLGPLFLAD</sequence>
<keyword evidence="2 4" id="KW-0819">tRNA processing</keyword>
<dbReference type="InterPro" id="IPR001406">
    <property type="entry name" value="PsdUridine_synth_TruA"/>
</dbReference>
<dbReference type="AlphaFoldDB" id="A0A011NAF2"/>
<dbReference type="FunFam" id="3.30.70.660:FF:000001">
    <property type="entry name" value="tRNA pseudouridine synthase A"/>
    <property type="match status" value="1"/>
</dbReference>
<dbReference type="NCBIfam" id="TIGR00071">
    <property type="entry name" value="hisT_truA"/>
    <property type="match status" value="1"/>
</dbReference>
<evidence type="ECO:0000256" key="5">
    <source>
        <dbReference type="PIRSR" id="PIRSR001430-1"/>
    </source>
</evidence>
<comment type="subunit">
    <text evidence="4">Homodimer.</text>
</comment>
<dbReference type="EMBL" id="JANJ01000007">
    <property type="protein sequence ID" value="EXI61582.1"/>
    <property type="molecule type" value="Genomic_DNA"/>
</dbReference>
<dbReference type="OrthoDB" id="9811823at2"/>
<comment type="similarity">
    <text evidence="1 4 7">Belongs to the tRNA pseudouridine synthase TruA family.</text>
</comment>
<feature type="domain" description="Pseudouridine synthase I TruA alpha/beta" evidence="8">
    <location>
        <begin position="144"/>
        <end position="244"/>
    </location>
</feature>
<evidence type="ECO:0000256" key="3">
    <source>
        <dbReference type="ARBA" id="ARBA00023235"/>
    </source>
</evidence>
<dbReference type="STRING" id="1122190.GCA_000621105_01090"/>
<keyword evidence="10" id="KW-1185">Reference proteome</keyword>
<dbReference type="InterPro" id="IPR020095">
    <property type="entry name" value="PsdUridine_synth_TruA_C"/>
</dbReference>
<dbReference type="PANTHER" id="PTHR11142">
    <property type="entry name" value="PSEUDOURIDYLATE SYNTHASE"/>
    <property type="match status" value="1"/>
</dbReference>
<comment type="caution">
    <text evidence="9">The sequence shown here is derived from an EMBL/GenBank/DDBJ whole genome shotgun (WGS) entry which is preliminary data.</text>
</comment>
<keyword evidence="3 4" id="KW-0413">Isomerase</keyword>
<name>A0A011NAF2_9PAST</name>